<accession>A0A6D2JAZ9</accession>
<protein>
    <submittedName>
        <fullName evidence="2">Uncharacterized protein</fullName>
    </submittedName>
</protein>
<comment type="caution">
    <text evidence="2">The sequence shown here is derived from an EMBL/GenBank/DDBJ whole genome shotgun (WGS) entry which is preliminary data.</text>
</comment>
<evidence type="ECO:0000313" key="2">
    <source>
        <dbReference type="EMBL" id="CAA7036911.1"/>
    </source>
</evidence>
<gene>
    <name evidence="2" type="ORF">MERR_LOCUS24146</name>
</gene>
<dbReference type="AlphaFoldDB" id="A0A6D2JAZ9"/>
<name>A0A6D2JAZ9_9BRAS</name>
<feature type="compositionally biased region" description="Basic and acidic residues" evidence="1">
    <location>
        <begin position="70"/>
        <end position="81"/>
    </location>
</feature>
<organism evidence="2 3">
    <name type="scientific">Microthlaspi erraticum</name>
    <dbReference type="NCBI Taxonomy" id="1685480"/>
    <lineage>
        <taxon>Eukaryota</taxon>
        <taxon>Viridiplantae</taxon>
        <taxon>Streptophyta</taxon>
        <taxon>Embryophyta</taxon>
        <taxon>Tracheophyta</taxon>
        <taxon>Spermatophyta</taxon>
        <taxon>Magnoliopsida</taxon>
        <taxon>eudicotyledons</taxon>
        <taxon>Gunneridae</taxon>
        <taxon>Pentapetalae</taxon>
        <taxon>rosids</taxon>
        <taxon>malvids</taxon>
        <taxon>Brassicales</taxon>
        <taxon>Brassicaceae</taxon>
        <taxon>Coluteocarpeae</taxon>
        <taxon>Microthlaspi</taxon>
    </lineage>
</organism>
<reference evidence="2" key="1">
    <citation type="submission" date="2020-01" db="EMBL/GenBank/DDBJ databases">
        <authorList>
            <person name="Mishra B."/>
        </authorList>
    </citation>
    <scope>NUCLEOTIDE SEQUENCE [LARGE SCALE GENOMIC DNA]</scope>
</reference>
<feature type="compositionally biased region" description="Polar residues" evidence="1">
    <location>
        <begin position="106"/>
        <end position="134"/>
    </location>
</feature>
<evidence type="ECO:0000313" key="3">
    <source>
        <dbReference type="Proteomes" id="UP000467841"/>
    </source>
</evidence>
<feature type="region of interest" description="Disordered" evidence="1">
    <location>
        <begin position="1"/>
        <end position="158"/>
    </location>
</feature>
<dbReference type="Proteomes" id="UP000467841">
    <property type="component" value="Unassembled WGS sequence"/>
</dbReference>
<proteinExistence type="predicted"/>
<dbReference type="EMBL" id="CACVBM020001166">
    <property type="protein sequence ID" value="CAA7036911.1"/>
    <property type="molecule type" value="Genomic_DNA"/>
</dbReference>
<sequence>MVLMRGGLSNRNVPHQGFTDTPPVLRGKKKQKRKLISEVVKLGHGLTVFARNGDDTEGDDQHDDAYLEANAKEDAQHHDAGQEANAEEGDQPVGDQTTNKEHESENTVAQAPESNHTDGATRLPDSQTAETPDSNTKKKKGIEDQPECVKWPKILRTE</sequence>
<evidence type="ECO:0000256" key="1">
    <source>
        <dbReference type="SAM" id="MobiDB-lite"/>
    </source>
</evidence>
<keyword evidence="3" id="KW-1185">Reference proteome</keyword>